<dbReference type="InterPro" id="IPR016053">
    <property type="entry name" value="Haem_Oase-like"/>
</dbReference>
<evidence type="ECO:0000256" key="3">
    <source>
        <dbReference type="ARBA" id="ARBA00023004"/>
    </source>
</evidence>
<evidence type="ECO:0000313" key="5">
    <source>
        <dbReference type="Proteomes" id="UP001501509"/>
    </source>
</evidence>
<dbReference type="PANTHER" id="PTHR10720">
    <property type="entry name" value="HEME OXYGENASE"/>
    <property type="match status" value="1"/>
</dbReference>
<protein>
    <submittedName>
        <fullName evidence="4">Biliverdin-producing heme oxygenase</fullName>
    </submittedName>
</protein>
<dbReference type="Proteomes" id="UP001501509">
    <property type="component" value="Unassembled WGS sequence"/>
</dbReference>
<dbReference type="PANTHER" id="PTHR10720:SF0">
    <property type="entry name" value="HEME OXYGENASE"/>
    <property type="match status" value="1"/>
</dbReference>
<name>A0ABN3PLG8_9ACTN</name>
<dbReference type="SUPFAM" id="SSF48613">
    <property type="entry name" value="Heme oxygenase-like"/>
    <property type="match status" value="1"/>
</dbReference>
<evidence type="ECO:0000256" key="2">
    <source>
        <dbReference type="ARBA" id="ARBA00022723"/>
    </source>
</evidence>
<accession>A0ABN3PLG8</accession>
<dbReference type="InterPro" id="IPR002051">
    <property type="entry name" value="Haem_Oase"/>
</dbReference>
<keyword evidence="1" id="KW-0349">Heme</keyword>
<keyword evidence="2" id="KW-0479">Metal-binding</keyword>
<gene>
    <name evidence="4" type="ORF">GCM10010411_26610</name>
</gene>
<evidence type="ECO:0000256" key="1">
    <source>
        <dbReference type="ARBA" id="ARBA00022617"/>
    </source>
</evidence>
<dbReference type="RefSeq" id="WP_344540835.1">
    <property type="nucleotide sequence ID" value="NZ_BAAATD010000003.1"/>
</dbReference>
<dbReference type="InterPro" id="IPR016084">
    <property type="entry name" value="Haem_Oase-like_multi-hlx"/>
</dbReference>
<dbReference type="PIRSF" id="PIRSF000343">
    <property type="entry name" value="Haem_Oase"/>
    <property type="match status" value="1"/>
</dbReference>
<keyword evidence="3" id="KW-0408">Iron</keyword>
<organism evidence="4 5">
    <name type="scientific">Actinomadura fulvescens</name>
    <dbReference type="NCBI Taxonomy" id="46160"/>
    <lineage>
        <taxon>Bacteria</taxon>
        <taxon>Bacillati</taxon>
        <taxon>Actinomycetota</taxon>
        <taxon>Actinomycetes</taxon>
        <taxon>Streptosporangiales</taxon>
        <taxon>Thermomonosporaceae</taxon>
        <taxon>Actinomadura</taxon>
    </lineage>
</organism>
<keyword evidence="5" id="KW-1185">Reference proteome</keyword>
<dbReference type="PRINTS" id="PR00088">
    <property type="entry name" value="HAEMOXYGNASE"/>
</dbReference>
<proteinExistence type="predicted"/>
<dbReference type="CDD" id="cd19165">
    <property type="entry name" value="HemeO"/>
    <property type="match status" value="1"/>
</dbReference>
<comment type="caution">
    <text evidence="4">The sequence shown here is derived from an EMBL/GenBank/DDBJ whole genome shotgun (WGS) entry which is preliminary data.</text>
</comment>
<evidence type="ECO:0000313" key="4">
    <source>
        <dbReference type="EMBL" id="GAA2592297.1"/>
    </source>
</evidence>
<reference evidence="4 5" key="1">
    <citation type="journal article" date="2019" name="Int. J. Syst. Evol. Microbiol.">
        <title>The Global Catalogue of Microorganisms (GCM) 10K type strain sequencing project: providing services to taxonomists for standard genome sequencing and annotation.</title>
        <authorList>
            <consortium name="The Broad Institute Genomics Platform"/>
            <consortium name="The Broad Institute Genome Sequencing Center for Infectious Disease"/>
            <person name="Wu L."/>
            <person name="Ma J."/>
        </authorList>
    </citation>
    <scope>NUCLEOTIDE SEQUENCE [LARGE SCALE GENOMIC DNA]</scope>
    <source>
        <strain evidence="4 5">JCM 6833</strain>
    </source>
</reference>
<dbReference type="Gene3D" id="1.20.910.10">
    <property type="entry name" value="Heme oxygenase-like"/>
    <property type="match status" value="1"/>
</dbReference>
<dbReference type="Pfam" id="PF01126">
    <property type="entry name" value="Heme_oxygenase"/>
    <property type="match status" value="1"/>
</dbReference>
<dbReference type="EMBL" id="BAAATD010000003">
    <property type="protein sequence ID" value="GAA2592297.1"/>
    <property type="molecule type" value="Genomic_DNA"/>
</dbReference>
<sequence>MGAVEAGQEFSVALRTATWGDHGDNEGSSYMSALVEGRLGRAEYAPLVAQLYHVYDLLEQAADRMADDPVAAAFDFGDLRRRTALQADLAFFYGPDWAERIVPNEATRRYCDRVGEVCFDWAGGFVAHHYTRYLGDLSGGQYIARQVERSLGIDAGDDGVRFYRFPGKPKGYKDRYRALLDAAPWDERERARIIAEVKLAYRLNAEVTAELSRELHIEPAA</sequence>